<evidence type="ECO:0000313" key="2">
    <source>
        <dbReference type="Proteomes" id="UP001552299"/>
    </source>
</evidence>
<comment type="caution">
    <text evidence="1">The sequence shown here is derived from an EMBL/GenBank/DDBJ whole genome shotgun (WGS) entry which is preliminary data.</text>
</comment>
<sequence length="147" mass="16539">MMTRVRWIFYEDDLFIYKWSSDLQLSNREVDWKLALNSFALRSFFLFVAKCRAAEETAGAELPANAAPAVLDARCTLTSERKPAPVATPLSSELLLRKDTLRRWGSEQRTEDASAATTAPAIPATASEREWRPLALEPVYAAKDLDM</sequence>
<evidence type="ECO:0000313" key="1">
    <source>
        <dbReference type="EMBL" id="KAL0918092.1"/>
    </source>
</evidence>
<dbReference type="AlphaFoldDB" id="A0ABD0UZ41"/>
<dbReference type="Proteomes" id="UP001552299">
    <property type="component" value="Unassembled WGS sequence"/>
</dbReference>
<accession>A0ABD0UZ41</accession>
<organism evidence="1 2">
    <name type="scientific">Dendrobium thyrsiflorum</name>
    <name type="common">Pinecone-like raceme dendrobium</name>
    <name type="synonym">Orchid</name>
    <dbReference type="NCBI Taxonomy" id="117978"/>
    <lineage>
        <taxon>Eukaryota</taxon>
        <taxon>Viridiplantae</taxon>
        <taxon>Streptophyta</taxon>
        <taxon>Embryophyta</taxon>
        <taxon>Tracheophyta</taxon>
        <taxon>Spermatophyta</taxon>
        <taxon>Magnoliopsida</taxon>
        <taxon>Liliopsida</taxon>
        <taxon>Asparagales</taxon>
        <taxon>Orchidaceae</taxon>
        <taxon>Epidendroideae</taxon>
        <taxon>Malaxideae</taxon>
        <taxon>Dendrobiinae</taxon>
        <taxon>Dendrobium</taxon>
    </lineage>
</organism>
<keyword evidence="2" id="KW-1185">Reference proteome</keyword>
<protein>
    <submittedName>
        <fullName evidence="1">Uncharacterized protein</fullName>
    </submittedName>
</protein>
<name>A0ABD0UZ41_DENTH</name>
<proteinExistence type="predicted"/>
<gene>
    <name evidence="1" type="ORF">M5K25_010082</name>
</gene>
<reference evidence="1 2" key="1">
    <citation type="journal article" date="2024" name="Plant Biotechnol. J.">
        <title>Dendrobium thyrsiflorum genome and its molecular insights into genes involved in important horticultural traits.</title>
        <authorList>
            <person name="Chen B."/>
            <person name="Wang J.Y."/>
            <person name="Zheng P.J."/>
            <person name="Li K.L."/>
            <person name="Liang Y.M."/>
            <person name="Chen X.F."/>
            <person name="Zhang C."/>
            <person name="Zhao X."/>
            <person name="He X."/>
            <person name="Zhang G.Q."/>
            <person name="Liu Z.J."/>
            <person name="Xu Q."/>
        </authorList>
    </citation>
    <scope>NUCLEOTIDE SEQUENCE [LARGE SCALE GENOMIC DNA]</scope>
    <source>
        <strain evidence="1">GZMU011</strain>
    </source>
</reference>
<dbReference type="EMBL" id="JANQDX010000009">
    <property type="protein sequence ID" value="KAL0918092.1"/>
    <property type="molecule type" value="Genomic_DNA"/>
</dbReference>